<dbReference type="CDD" id="cd18186">
    <property type="entry name" value="BTB_POZ_ZBTB_KLHL-like"/>
    <property type="match status" value="1"/>
</dbReference>
<dbReference type="InterPro" id="IPR000210">
    <property type="entry name" value="BTB/POZ_dom"/>
</dbReference>
<dbReference type="PANTHER" id="PTHR47022:SF1">
    <property type="entry name" value="BTB AND MATH DOMAIN-CONTAINING PROTEIN 36-RELATED"/>
    <property type="match status" value="1"/>
</dbReference>
<dbReference type="SUPFAM" id="SSF54695">
    <property type="entry name" value="POZ domain"/>
    <property type="match status" value="1"/>
</dbReference>
<dbReference type="InterPro" id="IPR011333">
    <property type="entry name" value="SKP1/BTB/POZ_sf"/>
</dbReference>
<name>A0AAN4ZKD5_9BILA</name>
<dbReference type="Gene3D" id="3.30.710.10">
    <property type="entry name" value="Potassium Channel Kv1.1, Chain A"/>
    <property type="match status" value="1"/>
</dbReference>
<dbReference type="AlphaFoldDB" id="A0AAN4ZKD5"/>
<dbReference type="EMBL" id="BTRK01000003">
    <property type="protein sequence ID" value="GMR39988.1"/>
    <property type="molecule type" value="Genomic_DNA"/>
</dbReference>
<dbReference type="Proteomes" id="UP001328107">
    <property type="component" value="Unassembled WGS sequence"/>
</dbReference>
<organism evidence="2 3">
    <name type="scientific">Pristionchus mayeri</name>
    <dbReference type="NCBI Taxonomy" id="1317129"/>
    <lineage>
        <taxon>Eukaryota</taxon>
        <taxon>Metazoa</taxon>
        <taxon>Ecdysozoa</taxon>
        <taxon>Nematoda</taxon>
        <taxon>Chromadorea</taxon>
        <taxon>Rhabditida</taxon>
        <taxon>Rhabditina</taxon>
        <taxon>Diplogasteromorpha</taxon>
        <taxon>Diplogasteroidea</taxon>
        <taxon>Neodiplogasteridae</taxon>
        <taxon>Pristionchus</taxon>
    </lineage>
</organism>
<dbReference type="PANTHER" id="PTHR47022">
    <property type="entry name" value="BTB AND MATH DOMAIN-CONTAINING PROTEIN 36-RELATED"/>
    <property type="match status" value="1"/>
</dbReference>
<accession>A0AAN4ZKD5</accession>
<comment type="caution">
    <text evidence="2">The sequence shown here is derived from an EMBL/GenBank/DDBJ whole genome shotgun (WGS) entry which is preliminary data.</text>
</comment>
<feature type="domain" description="BTB" evidence="1">
    <location>
        <begin position="149"/>
        <end position="212"/>
    </location>
</feature>
<dbReference type="InterPro" id="IPR008974">
    <property type="entry name" value="TRAF-like"/>
</dbReference>
<keyword evidence="3" id="KW-1185">Reference proteome</keyword>
<evidence type="ECO:0000313" key="2">
    <source>
        <dbReference type="EMBL" id="GMR39988.1"/>
    </source>
</evidence>
<sequence length="231" mass="26553">GGAIIFEIPNFSSLKAKRDGGDARYSPKVDVKGVLWKVSVSRAPDGLQVILHCLANQLTNFRISANADVIIICHRDYSENHVYEDIPCLFSEQHSCNRVYSSRWEDFISNGWGFIRDDQVTFEIRFRITDMKGIKYYNRIDFHLEDPRSDVKLLIKGVRISAKIHASKQILAVHSSVFQAMFFGGFDEQNKDEVELKNIDPNEFVDVLNVLYPPYEKITCKTMLIGYDYDS</sequence>
<feature type="non-terminal residue" evidence="2">
    <location>
        <position position="1"/>
    </location>
</feature>
<dbReference type="PROSITE" id="PS50097">
    <property type="entry name" value="BTB"/>
    <property type="match status" value="1"/>
</dbReference>
<dbReference type="Pfam" id="PF00651">
    <property type="entry name" value="BTB"/>
    <property type="match status" value="1"/>
</dbReference>
<dbReference type="SUPFAM" id="SSF49599">
    <property type="entry name" value="TRAF domain-like"/>
    <property type="match status" value="1"/>
</dbReference>
<reference evidence="3" key="1">
    <citation type="submission" date="2022-10" db="EMBL/GenBank/DDBJ databases">
        <title>Genome assembly of Pristionchus species.</title>
        <authorList>
            <person name="Yoshida K."/>
            <person name="Sommer R.J."/>
        </authorList>
    </citation>
    <scope>NUCLEOTIDE SEQUENCE [LARGE SCALE GENOMIC DNA]</scope>
    <source>
        <strain evidence="3">RS5460</strain>
    </source>
</reference>
<dbReference type="Gene3D" id="2.60.210.10">
    <property type="entry name" value="Apoptosis, Tumor Necrosis Factor Receptor Associated Protein 2, Chain A"/>
    <property type="match status" value="1"/>
</dbReference>
<protein>
    <recommendedName>
        <fullName evidence="1">BTB domain-containing protein</fullName>
    </recommendedName>
</protein>
<gene>
    <name evidence="2" type="ORF">PMAYCL1PPCAC_10183</name>
</gene>
<evidence type="ECO:0000313" key="3">
    <source>
        <dbReference type="Proteomes" id="UP001328107"/>
    </source>
</evidence>
<dbReference type="InterPro" id="IPR002083">
    <property type="entry name" value="MATH/TRAF_dom"/>
</dbReference>
<proteinExistence type="predicted"/>
<dbReference type="Pfam" id="PF00917">
    <property type="entry name" value="MATH"/>
    <property type="match status" value="1"/>
</dbReference>
<evidence type="ECO:0000259" key="1">
    <source>
        <dbReference type="PROSITE" id="PS50097"/>
    </source>
</evidence>